<accession>A0A6J4N7A9</accession>
<feature type="compositionally biased region" description="Basic residues" evidence="1">
    <location>
        <begin position="43"/>
        <end position="67"/>
    </location>
</feature>
<feature type="non-terminal residue" evidence="2">
    <location>
        <position position="1"/>
    </location>
</feature>
<evidence type="ECO:0000256" key="1">
    <source>
        <dbReference type="SAM" id="MobiDB-lite"/>
    </source>
</evidence>
<feature type="region of interest" description="Disordered" evidence="1">
    <location>
        <begin position="1"/>
        <end position="173"/>
    </location>
</feature>
<protein>
    <submittedName>
        <fullName evidence="2">2H phosphoesterase superfamily protein Bsu1186 (YjcG)</fullName>
    </submittedName>
</protein>
<dbReference type="EMBL" id="CADCUM010000059">
    <property type="protein sequence ID" value="CAA9376239.1"/>
    <property type="molecule type" value="Genomic_DNA"/>
</dbReference>
<feature type="compositionally biased region" description="Basic and acidic residues" evidence="1">
    <location>
        <begin position="31"/>
        <end position="42"/>
    </location>
</feature>
<proteinExistence type="predicted"/>
<evidence type="ECO:0000313" key="2">
    <source>
        <dbReference type="EMBL" id="CAA9376239.1"/>
    </source>
</evidence>
<name>A0A6J4N7A9_9ACTN</name>
<reference evidence="2" key="1">
    <citation type="submission" date="2020-02" db="EMBL/GenBank/DDBJ databases">
        <authorList>
            <person name="Meier V. D."/>
        </authorList>
    </citation>
    <scope>NUCLEOTIDE SEQUENCE</scope>
    <source>
        <strain evidence="2">AVDCRST_MAG32</strain>
    </source>
</reference>
<dbReference type="AlphaFoldDB" id="A0A6J4N7A9"/>
<feature type="compositionally biased region" description="Basic and acidic residues" evidence="1">
    <location>
        <begin position="1"/>
        <end position="12"/>
    </location>
</feature>
<organism evidence="2">
    <name type="scientific">uncultured Nocardioides sp</name>
    <dbReference type="NCBI Taxonomy" id="198441"/>
    <lineage>
        <taxon>Bacteria</taxon>
        <taxon>Bacillati</taxon>
        <taxon>Actinomycetota</taxon>
        <taxon>Actinomycetes</taxon>
        <taxon>Propionibacteriales</taxon>
        <taxon>Nocardioidaceae</taxon>
        <taxon>Nocardioides</taxon>
        <taxon>environmental samples</taxon>
    </lineage>
</organism>
<feature type="non-terminal residue" evidence="2">
    <location>
        <position position="173"/>
    </location>
</feature>
<sequence>ADHRSSDPDPRAVGDPAPGLPHLRRRHHRRADPDPHHPDTARRGHRRRAPPRLRAPRRGCQLRRRVPHPPSRDRDVPTRLAGGVRDRRRGDLVLRGPGGRRTTRAAGGRPQLPLPPPRHHRPPPRRRDLGPGLRRAGRVRVRVRGRLVLPLRPRRGPRLAAQPPLRPRPRDGL</sequence>
<feature type="compositionally biased region" description="Basic residues" evidence="1">
    <location>
        <begin position="135"/>
        <end position="145"/>
    </location>
</feature>
<gene>
    <name evidence="2" type="ORF">AVDCRST_MAG32-1219</name>
</gene>